<sequence length="1079" mass="117067">MELSKQGQPPRGAGTASTAGAPPTPLPTAIPRPTQIGYPAVFYNGNWGAQVPVSSYLIVPMSQPPAQVGATPRPNMPSPSGARPISRVSLRPPQQVLSVQTPLPGMVAMMPSPPSAMGKKMAASPKVQMLKSVPARSSGGKRPAQELLPKAQPQLFESVRSKFRETLVAALNMDSDQLCFPKSAGTVSHVGSVSENKQADVDASASQGPTAVISRDAGKDGIGLDTKSGGSKSEQDSMLSTSSASNMAIKVSDEGLDNNSCTLDELLQGHGLCWASDIVVGASPQNVRKSDIDDDVDVSIIEHESKRMKMDDRAAEGKKNLTQKAQTLAFEIEGELFTLFGGVNKKYKEKGRSLLFNLKDKSNPVLRERVLSGDITPKSLCSMTTEELASKELSDWRLAKAEELAKMVVLPNKEVDVRRLVRKTHKGEFQVEVEETDGISVEVGIGADLLSQVPSKPSEDQTKSDDKTSAHTEEKEPDNTEQDGIVGTGSNLEHLGNEKTDLMQELMVDDLKDAESLPPIMSLDEFMETLDSEPPFEDDSTQTAKDDLSSIEKTDISLMPKDSSEHVDRAAASEFQADPQASSPQDKCESKLPSPNNEPGSILLPVDQLKGDLLVQSSPEKADPENTDTGSQSIPESAADCKLSSDALLTHDSVWEGTIQLSLSSLTNVVAIFKSGEKTPTKEWRHFVDIKGRVRLNAFQEFLEQLPKSRSRAIMVTELRWKEGSLESGRQHLLQTIDSYIADERVGLVKPADDVELYLCPSQGKAAQILAEHLPKEHSSSLTVTGTSAIGVVVWRRPHVSHRIPVRNDISKRQSISRKQKVVIASAVPLSSKPTKSPGPLSGSSNERHNHRQDVVTDDVPPGFGPGVVREDDDLPEYDFVTAPNAAANIAPSQAYRSQAAPRPVDHVREMVRKYGSGSAAAAAQTWDDDDDDDIPEWDPNQSNLHQTRHQIPQPPLPPPRPVHQQMHTYHQRQQQQHYQSVQQFHATQESQNTLSQAYYVQSQQQHALTHVQPAHAQSGQLGWQTTAWMAAASAATANSGVPTSNVVQLQQYCTAVTPDSSGQAYATGNQGGMAWKPQ</sequence>
<evidence type="ECO:0000313" key="3">
    <source>
        <dbReference type="EnsemblPlants" id="LPERR06G16670.1"/>
    </source>
</evidence>
<dbReference type="eggNOG" id="KOG1634">
    <property type="taxonomic scope" value="Eukaryota"/>
</dbReference>
<feature type="compositionally biased region" description="Acidic residues" evidence="1">
    <location>
        <begin position="927"/>
        <end position="937"/>
    </location>
</feature>
<feature type="region of interest" description="Disordered" evidence="1">
    <location>
        <begin position="450"/>
        <end position="494"/>
    </location>
</feature>
<dbReference type="GO" id="GO:0006351">
    <property type="term" value="P:DNA-templated transcription"/>
    <property type="evidence" value="ECO:0007669"/>
    <property type="project" value="InterPro"/>
</dbReference>
<dbReference type="GO" id="GO:0005634">
    <property type="term" value="C:nucleus"/>
    <property type="evidence" value="ECO:0007669"/>
    <property type="project" value="TreeGrafter"/>
</dbReference>
<feature type="compositionally biased region" description="Acidic residues" evidence="1">
    <location>
        <begin position="525"/>
        <end position="540"/>
    </location>
</feature>
<feature type="compositionally biased region" description="Basic and acidic residues" evidence="1">
    <location>
        <begin position="846"/>
        <end position="855"/>
    </location>
</feature>
<feature type="domain" description="TFIIS central" evidence="2">
    <location>
        <begin position="302"/>
        <end position="416"/>
    </location>
</feature>
<dbReference type="SMART" id="SM00510">
    <property type="entry name" value="TFS2M"/>
    <property type="match status" value="1"/>
</dbReference>
<dbReference type="EnsemblPlants" id="LPERR06G16670.1">
    <property type="protein sequence ID" value="LPERR06G16670.1"/>
    <property type="gene ID" value="LPERR06G16670"/>
</dbReference>
<reference evidence="3 4" key="1">
    <citation type="submission" date="2012-08" db="EMBL/GenBank/DDBJ databases">
        <title>Oryza genome evolution.</title>
        <authorList>
            <person name="Wing R.A."/>
        </authorList>
    </citation>
    <scope>NUCLEOTIDE SEQUENCE</scope>
</reference>
<feature type="region of interest" description="Disordered" evidence="1">
    <location>
        <begin position="522"/>
        <end position="604"/>
    </location>
</feature>
<dbReference type="AlphaFoldDB" id="A0A0D9WRS2"/>
<feature type="region of interest" description="Disordered" evidence="1">
    <location>
        <begin position="916"/>
        <end position="952"/>
    </location>
</feature>
<feature type="compositionally biased region" description="Polar residues" evidence="1">
    <location>
        <begin position="228"/>
        <end position="243"/>
    </location>
</feature>
<feature type="region of interest" description="Disordered" evidence="1">
    <location>
        <begin position="65"/>
        <end position="87"/>
    </location>
</feature>
<dbReference type="InterPro" id="IPR012921">
    <property type="entry name" value="SPOC_C"/>
</dbReference>
<dbReference type="STRING" id="77586.A0A0D9WRS2"/>
<dbReference type="PROSITE" id="PS51321">
    <property type="entry name" value="TFIIS_CENTRAL"/>
    <property type="match status" value="1"/>
</dbReference>
<dbReference type="InterPro" id="IPR036575">
    <property type="entry name" value="TFIIS_cen_dom_sf"/>
</dbReference>
<dbReference type="CDD" id="cd21538">
    <property type="entry name" value="SPOC_TFIIS"/>
    <property type="match status" value="1"/>
</dbReference>
<feature type="compositionally biased region" description="Low complexity" evidence="1">
    <location>
        <begin position="9"/>
        <end position="21"/>
    </location>
</feature>
<dbReference type="PANTHER" id="PTHR11477:SF44">
    <property type="entry name" value="TFIIS CENTRAL DOMAIN-CONTAINING PROTEIN"/>
    <property type="match status" value="1"/>
</dbReference>
<evidence type="ECO:0000259" key="2">
    <source>
        <dbReference type="PROSITE" id="PS51321"/>
    </source>
</evidence>
<evidence type="ECO:0000313" key="4">
    <source>
        <dbReference type="Proteomes" id="UP000032180"/>
    </source>
</evidence>
<dbReference type="Proteomes" id="UP000032180">
    <property type="component" value="Chromosome 6"/>
</dbReference>
<dbReference type="PANTHER" id="PTHR11477">
    <property type="entry name" value="TRANSCRIPTION FACTOR S-II ZINC FINGER DOMAIN-CONTAINING PROTEIN"/>
    <property type="match status" value="1"/>
</dbReference>
<evidence type="ECO:0000256" key="1">
    <source>
        <dbReference type="SAM" id="MobiDB-lite"/>
    </source>
</evidence>
<dbReference type="Pfam" id="PF07500">
    <property type="entry name" value="TFIIS_M"/>
    <property type="match status" value="1"/>
</dbReference>
<dbReference type="Gramene" id="LPERR06G16670.1">
    <property type="protein sequence ID" value="LPERR06G16670.1"/>
    <property type="gene ID" value="LPERR06G16670"/>
</dbReference>
<accession>A0A0D9WRS2</accession>
<name>A0A0D9WRS2_9ORYZ</name>
<protein>
    <recommendedName>
        <fullName evidence="2">TFIIS central domain-containing protein</fullName>
    </recommendedName>
</protein>
<feature type="region of interest" description="Disordered" evidence="1">
    <location>
        <begin position="1"/>
        <end position="32"/>
    </location>
</feature>
<feature type="compositionally biased region" description="Basic and acidic residues" evidence="1">
    <location>
        <begin position="562"/>
        <end position="571"/>
    </location>
</feature>
<reference evidence="3" key="3">
    <citation type="submission" date="2015-04" db="UniProtKB">
        <authorList>
            <consortium name="EnsemblPlants"/>
        </authorList>
    </citation>
    <scope>IDENTIFICATION</scope>
</reference>
<keyword evidence="4" id="KW-1185">Reference proteome</keyword>
<feature type="compositionally biased region" description="Basic and acidic residues" evidence="1">
    <location>
        <begin position="544"/>
        <end position="555"/>
    </location>
</feature>
<dbReference type="Gene3D" id="1.10.472.30">
    <property type="entry name" value="Transcription elongation factor S-II, central domain"/>
    <property type="match status" value="1"/>
</dbReference>
<feature type="region of interest" description="Disordered" evidence="1">
    <location>
        <begin position="618"/>
        <end position="638"/>
    </location>
</feature>
<dbReference type="HOGENOM" id="CLU_005901_0_0_1"/>
<proteinExistence type="predicted"/>
<reference evidence="4" key="2">
    <citation type="submission" date="2013-12" db="EMBL/GenBank/DDBJ databases">
        <authorList>
            <person name="Yu Y."/>
            <person name="Lee S."/>
            <person name="de Baynast K."/>
            <person name="Wissotski M."/>
            <person name="Liu L."/>
            <person name="Talag J."/>
            <person name="Goicoechea J."/>
            <person name="Angelova A."/>
            <person name="Jetty R."/>
            <person name="Kudrna D."/>
            <person name="Golser W."/>
            <person name="Rivera L."/>
            <person name="Zhang J."/>
            <person name="Wing R."/>
        </authorList>
    </citation>
    <scope>NUCLEOTIDE SEQUENCE</scope>
</reference>
<organism evidence="3 4">
    <name type="scientific">Leersia perrieri</name>
    <dbReference type="NCBI Taxonomy" id="77586"/>
    <lineage>
        <taxon>Eukaryota</taxon>
        <taxon>Viridiplantae</taxon>
        <taxon>Streptophyta</taxon>
        <taxon>Embryophyta</taxon>
        <taxon>Tracheophyta</taxon>
        <taxon>Spermatophyta</taxon>
        <taxon>Magnoliopsida</taxon>
        <taxon>Liliopsida</taxon>
        <taxon>Poales</taxon>
        <taxon>Poaceae</taxon>
        <taxon>BOP clade</taxon>
        <taxon>Oryzoideae</taxon>
        <taxon>Oryzeae</taxon>
        <taxon>Oryzinae</taxon>
        <taxon>Leersia</taxon>
    </lineage>
</organism>
<feature type="region of interest" description="Disordered" evidence="1">
    <location>
        <begin position="827"/>
        <end position="864"/>
    </location>
</feature>
<dbReference type="SUPFAM" id="SSF46942">
    <property type="entry name" value="Elongation factor TFIIS domain 2"/>
    <property type="match status" value="1"/>
</dbReference>
<dbReference type="Pfam" id="PF07744">
    <property type="entry name" value="SPOC"/>
    <property type="match status" value="1"/>
</dbReference>
<feature type="region of interest" description="Disordered" evidence="1">
    <location>
        <begin position="196"/>
        <end position="243"/>
    </location>
</feature>
<dbReference type="InterPro" id="IPR003618">
    <property type="entry name" value="TFIIS_cen_dom"/>
</dbReference>
<feature type="compositionally biased region" description="Basic and acidic residues" evidence="1">
    <location>
        <begin position="457"/>
        <end position="478"/>
    </location>
</feature>